<dbReference type="InterPro" id="IPR058365">
    <property type="entry name" value="DUF8052"/>
</dbReference>
<feature type="domain" description="DUF8052" evidence="1">
    <location>
        <begin position="10"/>
        <end position="170"/>
    </location>
</feature>
<dbReference type="EMBL" id="PFTV01000207">
    <property type="protein sequence ID" value="PJB55460.1"/>
    <property type="molecule type" value="Genomic_DNA"/>
</dbReference>
<organism evidence="2 3">
    <name type="scientific">Candidatus Infernicultor aquiphilus</name>
    <dbReference type="NCBI Taxonomy" id="1805029"/>
    <lineage>
        <taxon>Bacteria</taxon>
        <taxon>Pseudomonadati</taxon>
        <taxon>Atribacterota</taxon>
        <taxon>Candidatus Phoenicimicrobiia</taxon>
        <taxon>Candidatus Pheonicimicrobiales</taxon>
        <taxon>Candidatus Phoenicimicrobiaceae</taxon>
        <taxon>Candidatus Infernicultor</taxon>
    </lineage>
</organism>
<dbReference type="AlphaFoldDB" id="A0A2M8C8T4"/>
<sequence>MEENLPDKLEAYLRDLEERYKYYYETERNKEILGVRLDIFAKSSTEHFRQVLTKGIKIDQHYTKEYAVVNTLRGFIDKGAVENFSQFLKSLVNELVTPLVDTMSTVLNGVLVSTSGFSEEAVSFAKKFKFSKSFLLGIKGWCEIRLILVDLKKEELYSNQKGKEVLSAYKIKSDPGLGGDRA</sequence>
<comment type="caution">
    <text evidence="2">The sequence shown here is derived from an EMBL/GenBank/DDBJ whole genome shotgun (WGS) entry which is preliminary data.</text>
</comment>
<gene>
    <name evidence="2" type="ORF">CO097_08085</name>
</gene>
<name>A0A2M8C8T4_9BACT</name>
<accession>A0A2M8C8T4</accession>
<dbReference type="Pfam" id="PF26226">
    <property type="entry name" value="DUF8052"/>
    <property type="match status" value="1"/>
</dbReference>
<dbReference type="Proteomes" id="UP000228560">
    <property type="component" value="Unassembled WGS sequence"/>
</dbReference>
<evidence type="ECO:0000313" key="3">
    <source>
        <dbReference type="Proteomes" id="UP000228560"/>
    </source>
</evidence>
<proteinExistence type="predicted"/>
<reference evidence="2 3" key="1">
    <citation type="submission" date="2017-09" db="EMBL/GenBank/DDBJ databases">
        <title>Depth-based differentiation of microbial function through sediment-hosted aquifers and enrichment of novel symbionts in the deep terrestrial subsurface.</title>
        <authorList>
            <person name="Probst A.J."/>
            <person name="Ladd B."/>
            <person name="Jarett J.K."/>
            <person name="Geller-Mcgrath D.E."/>
            <person name="Sieber C.M."/>
            <person name="Emerson J.B."/>
            <person name="Anantharaman K."/>
            <person name="Thomas B.C."/>
            <person name="Malmstrom R."/>
            <person name="Stieglmeier M."/>
            <person name="Klingl A."/>
            <person name="Woyke T."/>
            <person name="Ryan C.M."/>
            <person name="Banfield J.F."/>
        </authorList>
    </citation>
    <scope>NUCLEOTIDE SEQUENCE [LARGE SCALE GENOMIC DNA]</scope>
    <source>
        <strain evidence="2">CG_4_9_14_3_um_filter_33_16</strain>
    </source>
</reference>
<evidence type="ECO:0000259" key="1">
    <source>
        <dbReference type="Pfam" id="PF26226"/>
    </source>
</evidence>
<evidence type="ECO:0000313" key="2">
    <source>
        <dbReference type="EMBL" id="PJB55460.1"/>
    </source>
</evidence>
<protein>
    <recommendedName>
        <fullName evidence="1">DUF8052 domain-containing protein</fullName>
    </recommendedName>
</protein>